<gene>
    <name evidence="15" type="ORF">CVIRNUC_009577</name>
</gene>
<sequence length="1545" mass="169202">MATEQCWDDLMQLSSSLLSSSQQKGVCNLVELGGEHLTNSEALVTALGKLGGETLAETDQSTQLYEADHVIAPKGMTVSMLQAHQRANSTAVAILYGAVGSLGFKELHDTLMQCVERGDGALAYVYRPVLLEGCQGVEGTCLELGTADALQLPGFGVELAIKNMEYSAMDDTKVAAEQEAAREAGEADEGPLEVEGFLFKRLLERKPEKKQELLTLRDHLLASSSASDTLKVWNMKDFGLQATQRIVASSNPLKALTEMAQNFPNLAAALSRVAVPDLLRAELKHSQQVVQGGASLLIVNGMLTDLANFDLYSLMDTIRKEVSITDMLEQTGLQHQEITNLLALRNQMGDTDADEMRIDIRSDEHILWANNIEADRMYWNWQRPLMAMLQPTYPGQLHQIQRNLQNLVAIIDPGTLGGLRLARTLLEVLNARMAVRCGLLFAPQAAIERLKAEGLERAKGTAWESLAASEKIAVTCAFIQEEDGLLALKFLARVMASFGGSQGYDGSGGPDWQAASHAFRQTWGEVEETDLSTAEAFKQLTEDSAELRAAMFGSAHFALSRGVTGLDGPAAWLNGLLLKAEEGLAWQQLIPYNLQVEQQRLQELVYFEKIRDDDEDMLAAILEASDAAPKYNPELLKGGAEEQLSHASNGLNPRAEPWSHLGYLHRPATEDEIKGITHWVVTDLDTEGGRDLALAALKHLQTEASGGARVALIHNPMDMQKEISVLGRAVLASSRLQSRRPKIGPFLITMLGESSGTLEEEQALKLAAEGGLNERAFAEALRSPATAELASSLAAACRSGLGLGAGKPAVVTNGRLIALEGLQPLLAEDFQLLKQYASSSQLAKQVAEVVITALEEGRTMHAPAAAQDGDEGAEEWSPDDLSSAALVASSVLAKYGLTAGQASGGRGAKMMQALNQMKPMLSNITIPGGGIPVEIFAILDPLSKTAQRIAPVLDFLQKTLQLSLKVYLNPSAELADMPLKSFYRYSLPDMSGDLPAAPTATFSSLPAEKILTLNMDVPEAWLVEPVKAELDLDNLRLADLGQKRSMAADFELEALILSGSCLDVAATRRDQVTPRGVQLVLGTEQEPALVDTLVMSNLGYFQLKARPGAFALQLAQGRSRMLYAVDGSTQGVASQGVDEEDASQALVAIDSLGGRQMHLYLHKRPGYEAEDVLGGNDMDGLGGGMWGKMSSWLGKSSASGAAAGANLTAEEDPECIHIFTVASGLMYERLQKIMVLSVLRSTKNRVKFWFIKNYMSPQMKRFLPLMAEHYGFEYEFVTYKWPTWLHKQTEKQRIIWAYKILFLDVLFPLSLRKVIFMDSDQIIRADVAELWNMDLEGAPLAYTPFCDNNKDMDGFRFWKQGFWKEHLRGRPYHISALYVVDLARFRQMAAGDQLRVVYDQLSRDPASLSNLDQDLPNYAQHQVPIFSLPQEWLWCETWCGNATKKYAKTIDLCNNPLTKEPKLEGARRIVKEWPGLDEEVASFTAQIEARLAKDSGDMWIAAASQDAQVELQNADKASLQGKDGDEAAGGADEREQQQQHDHTEL</sequence>
<comment type="similarity">
    <text evidence="4">Belongs to the glycosyltransferase 8 family.</text>
</comment>
<dbReference type="InterPro" id="IPR009448">
    <property type="entry name" value="UDP-g_GGtrans"/>
</dbReference>
<dbReference type="InterPro" id="IPR040692">
    <property type="entry name" value="UGGT_TRXL_3"/>
</dbReference>
<dbReference type="GO" id="GO:0003980">
    <property type="term" value="F:UDP-glucose:glycoprotein glucosyltransferase activity"/>
    <property type="evidence" value="ECO:0007669"/>
    <property type="project" value="InterPro"/>
</dbReference>
<dbReference type="CDD" id="cd06432">
    <property type="entry name" value="GT8_HUGT1_C_like"/>
    <property type="match status" value="1"/>
</dbReference>
<reference evidence="15 16" key="1">
    <citation type="submission" date="2023-10" db="EMBL/GenBank/DDBJ databases">
        <authorList>
            <person name="Maclean D."/>
            <person name="Macfadyen A."/>
        </authorList>
    </citation>
    <scope>NUCLEOTIDE SEQUENCE [LARGE SCALE GENOMIC DNA]</scope>
</reference>
<evidence type="ECO:0000256" key="7">
    <source>
        <dbReference type="ARBA" id="ARBA00022824"/>
    </source>
</evidence>
<feature type="domain" description="UGGT thioredoxin-like" evidence="12">
    <location>
        <begin position="358"/>
        <end position="633"/>
    </location>
</feature>
<feature type="domain" description="UGGT thioredoxin-like" evidence="11">
    <location>
        <begin position="227"/>
        <end position="345"/>
    </location>
</feature>
<dbReference type="Gene3D" id="3.90.550.10">
    <property type="entry name" value="Spore Coat Polysaccharide Biosynthesis Protein SpsA, Chain A"/>
    <property type="match status" value="1"/>
</dbReference>
<evidence type="ECO:0000259" key="12">
    <source>
        <dbReference type="Pfam" id="PF18402"/>
    </source>
</evidence>
<dbReference type="GO" id="GO:0036503">
    <property type="term" value="P:ERAD pathway"/>
    <property type="evidence" value="ECO:0007669"/>
    <property type="project" value="TreeGrafter"/>
</dbReference>
<evidence type="ECO:0000259" key="10">
    <source>
        <dbReference type="Pfam" id="PF18400"/>
    </source>
</evidence>
<evidence type="ECO:0000259" key="11">
    <source>
        <dbReference type="Pfam" id="PF18401"/>
    </source>
</evidence>
<dbReference type="PANTHER" id="PTHR11226">
    <property type="entry name" value="UDP-GLUCOSE GLYCOPROTEIN:GLUCOSYLTRANSFERASE"/>
    <property type="match status" value="1"/>
</dbReference>
<evidence type="ECO:0000256" key="3">
    <source>
        <dbReference type="ARBA" id="ARBA00004922"/>
    </source>
</evidence>
<dbReference type="InterPro" id="IPR040497">
    <property type="entry name" value="Glyco_transf_24"/>
</dbReference>
<keyword evidence="6" id="KW-0732">Signal</keyword>
<dbReference type="Pfam" id="PF18404">
    <property type="entry name" value="Glyco_transf_24"/>
    <property type="match status" value="1"/>
</dbReference>
<dbReference type="InterPro" id="IPR029044">
    <property type="entry name" value="Nucleotide-diphossugar_trans"/>
</dbReference>
<comment type="subcellular location">
    <subcellularLocation>
        <location evidence="2">Endoplasmic reticulum lumen</location>
    </subcellularLocation>
</comment>
<evidence type="ECO:0000256" key="5">
    <source>
        <dbReference type="ARBA" id="ARBA00022679"/>
    </source>
</evidence>
<feature type="compositionally biased region" description="Basic and acidic residues" evidence="9">
    <location>
        <begin position="1531"/>
        <end position="1545"/>
    </location>
</feature>
<dbReference type="GO" id="GO:0051082">
    <property type="term" value="F:unfolded protein binding"/>
    <property type="evidence" value="ECO:0007669"/>
    <property type="project" value="TreeGrafter"/>
</dbReference>
<feature type="domain" description="UDP-glucose:glycoprotein glucosyltransferase thioredoxin-like" evidence="13">
    <location>
        <begin position="656"/>
        <end position="850"/>
    </location>
</feature>
<keyword evidence="8" id="KW-0325">Glycoprotein</keyword>
<keyword evidence="16" id="KW-1185">Reference proteome</keyword>
<dbReference type="InterPro" id="IPR040694">
    <property type="entry name" value="UGGT_TRXL_2"/>
</dbReference>
<evidence type="ECO:0000313" key="15">
    <source>
        <dbReference type="EMBL" id="CAK0786364.1"/>
    </source>
</evidence>
<feature type="domain" description="UGGT thioredoxin-like" evidence="10">
    <location>
        <begin position="18"/>
        <end position="134"/>
    </location>
</feature>
<dbReference type="Pfam" id="PF18400">
    <property type="entry name" value="Thioredoxin_12"/>
    <property type="match status" value="1"/>
</dbReference>
<evidence type="ECO:0000256" key="9">
    <source>
        <dbReference type="SAM" id="MobiDB-lite"/>
    </source>
</evidence>
<organism evidence="15 16">
    <name type="scientific">Coccomyxa viridis</name>
    <dbReference type="NCBI Taxonomy" id="1274662"/>
    <lineage>
        <taxon>Eukaryota</taxon>
        <taxon>Viridiplantae</taxon>
        <taxon>Chlorophyta</taxon>
        <taxon>core chlorophytes</taxon>
        <taxon>Trebouxiophyceae</taxon>
        <taxon>Trebouxiophyceae incertae sedis</taxon>
        <taxon>Coccomyxaceae</taxon>
        <taxon>Coccomyxa</taxon>
    </lineage>
</organism>
<evidence type="ECO:0000256" key="4">
    <source>
        <dbReference type="ARBA" id="ARBA00006351"/>
    </source>
</evidence>
<keyword evidence="5" id="KW-0808">Transferase</keyword>
<protein>
    <recommendedName>
        <fullName evidence="17">UDP-glucose:glycoprotein glucosyltransferase</fullName>
    </recommendedName>
</protein>
<comment type="cofactor">
    <cofactor evidence="1">
        <name>Ca(2+)</name>
        <dbReference type="ChEBI" id="CHEBI:29108"/>
    </cofactor>
</comment>
<feature type="domain" description="Glucosyltransferase 24 catalytic" evidence="14">
    <location>
        <begin position="1216"/>
        <end position="1482"/>
    </location>
</feature>
<name>A0AAV1IK85_9CHLO</name>
<dbReference type="GO" id="GO:0005788">
    <property type="term" value="C:endoplasmic reticulum lumen"/>
    <property type="evidence" value="ECO:0007669"/>
    <property type="project" value="UniProtKB-SubCell"/>
</dbReference>
<dbReference type="Pfam" id="PF18401">
    <property type="entry name" value="Thioredoxin_13"/>
    <property type="match status" value="1"/>
</dbReference>
<dbReference type="Pfam" id="PF18402">
    <property type="entry name" value="Thioredoxin_14"/>
    <property type="match status" value="1"/>
</dbReference>
<dbReference type="Proteomes" id="UP001314263">
    <property type="component" value="Unassembled WGS sequence"/>
</dbReference>
<evidence type="ECO:0000313" key="16">
    <source>
        <dbReference type="Proteomes" id="UP001314263"/>
    </source>
</evidence>
<dbReference type="GO" id="GO:0018279">
    <property type="term" value="P:protein N-linked glycosylation via asparagine"/>
    <property type="evidence" value="ECO:0007669"/>
    <property type="project" value="TreeGrafter"/>
</dbReference>
<evidence type="ECO:0000256" key="8">
    <source>
        <dbReference type="ARBA" id="ARBA00023180"/>
    </source>
</evidence>
<dbReference type="Pfam" id="PF06427">
    <property type="entry name" value="UDP-g_GGTase"/>
    <property type="match status" value="1"/>
</dbReference>
<evidence type="ECO:0000256" key="2">
    <source>
        <dbReference type="ARBA" id="ARBA00004319"/>
    </source>
</evidence>
<dbReference type="EMBL" id="CAUYUE010000014">
    <property type="protein sequence ID" value="CAK0786364.1"/>
    <property type="molecule type" value="Genomic_DNA"/>
</dbReference>
<evidence type="ECO:0000256" key="6">
    <source>
        <dbReference type="ARBA" id="ARBA00022729"/>
    </source>
</evidence>
<dbReference type="Pfam" id="PF18403">
    <property type="entry name" value="Thioredoxin_15"/>
    <property type="match status" value="1"/>
</dbReference>
<accession>A0AAV1IK85</accession>
<evidence type="ECO:0000259" key="13">
    <source>
        <dbReference type="Pfam" id="PF18403"/>
    </source>
</evidence>
<feature type="region of interest" description="Disordered" evidence="9">
    <location>
        <begin position="1512"/>
        <end position="1545"/>
    </location>
</feature>
<dbReference type="InterPro" id="IPR040693">
    <property type="entry name" value="UGGT_TRXL_1"/>
</dbReference>
<comment type="caution">
    <text evidence="15">The sequence shown here is derived from an EMBL/GenBank/DDBJ whole genome shotgun (WGS) entry which is preliminary data.</text>
</comment>
<evidence type="ECO:0008006" key="17">
    <source>
        <dbReference type="Google" id="ProtNLM"/>
    </source>
</evidence>
<evidence type="ECO:0000256" key="1">
    <source>
        <dbReference type="ARBA" id="ARBA00001913"/>
    </source>
</evidence>
<keyword evidence="7" id="KW-0256">Endoplasmic reticulum</keyword>
<evidence type="ECO:0000259" key="14">
    <source>
        <dbReference type="Pfam" id="PF18404"/>
    </source>
</evidence>
<proteinExistence type="inferred from homology"/>
<dbReference type="PANTHER" id="PTHR11226:SF0">
    <property type="entry name" value="UDP-GLUCOSE:GLYCOPROTEIN GLUCOSYLTRANSFERASE"/>
    <property type="match status" value="1"/>
</dbReference>
<comment type="pathway">
    <text evidence="3">Protein modification; protein glycosylation.</text>
</comment>
<dbReference type="InterPro" id="IPR040525">
    <property type="entry name" value="UGGT_TRXL_4"/>
</dbReference>
<dbReference type="SUPFAM" id="SSF53448">
    <property type="entry name" value="Nucleotide-diphospho-sugar transferases"/>
    <property type="match status" value="1"/>
</dbReference>